<evidence type="ECO:0000256" key="2">
    <source>
        <dbReference type="SAM" id="Phobius"/>
    </source>
</evidence>
<dbReference type="EMBL" id="JAMWBK010000007">
    <property type="protein sequence ID" value="KAJ8903263.1"/>
    <property type="molecule type" value="Genomic_DNA"/>
</dbReference>
<reference evidence="4 5" key="1">
    <citation type="journal article" date="2023" name="Nat. Commun.">
        <title>Origin of minicircular mitochondrial genomes in red algae.</title>
        <authorList>
            <person name="Lee Y."/>
            <person name="Cho C.H."/>
            <person name="Lee Y.M."/>
            <person name="Park S.I."/>
            <person name="Yang J.H."/>
            <person name="West J.A."/>
            <person name="Bhattacharya D."/>
            <person name="Yoon H.S."/>
        </authorList>
    </citation>
    <scope>NUCLEOTIDE SEQUENCE [LARGE SCALE GENOMIC DNA]</scope>
    <source>
        <strain evidence="4 5">CCMP1338</strain>
        <tissue evidence="4">Whole cell</tissue>
    </source>
</reference>
<feature type="transmembrane region" description="Helical" evidence="2">
    <location>
        <begin position="246"/>
        <end position="264"/>
    </location>
</feature>
<dbReference type="PROSITE" id="PS50106">
    <property type="entry name" value="PDZ"/>
    <property type="match status" value="1"/>
</dbReference>
<evidence type="ECO:0000313" key="4">
    <source>
        <dbReference type="EMBL" id="KAJ8903263.1"/>
    </source>
</evidence>
<gene>
    <name evidence="4" type="ORF">NDN08_004372</name>
</gene>
<keyword evidence="2" id="KW-0812">Transmembrane</keyword>
<feature type="domain" description="PDZ" evidence="3">
    <location>
        <begin position="68"/>
        <end position="107"/>
    </location>
</feature>
<name>A0AAV8UQA3_9RHOD</name>
<keyword evidence="5" id="KW-1185">Reference proteome</keyword>
<protein>
    <recommendedName>
        <fullName evidence="3">PDZ domain-containing protein</fullName>
    </recommendedName>
</protein>
<evidence type="ECO:0000256" key="1">
    <source>
        <dbReference type="SAM" id="MobiDB-lite"/>
    </source>
</evidence>
<evidence type="ECO:0000313" key="5">
    <source>
        <dbReference type="Proteomes" id="UP001157974"/>
    </source>
</evidence>
<dbReference type="PANTHER" id="PTHR47661">
    <property type="entry name" value="PHOSPHOGLUCAN PHOSPHATASE LSF1, CHLOROPLASTIC"/>
    <property type="match status" value="1"/>
</dbReference>
<keyword evidence="2" id="KW-1133">Transmembrane helix</keyword>
<organism evidence="4 5">
    <name type="scientific">Rhodosorus marinus</name>
    <dbReference type="NCBI Taxonomy" id="101924"/>
    <lineage>
        <taxon>Eukaryota</taxon>
        <taxon>Rhodophyta</taxon>
        <taxon>Stylonematophyceae</taxon>
        <taxon>Stylonematales</taxon>
        <taxon>Stylonemataceae</taxon>
        <taxon>Rhodosorus</taxon>
    </lineage>
</organism>
<evidence type="ECO:0000259" key="3">
    <source>
        <dbReference type="PROSITE" id="PS50106"/>
    </source>
</evidence>
<feature type="region of interest" description="Disordered" evidence="1">
    <location>
        <begin position="169"/>
        <end position="206"/>
    </location>
</feature>
<accession>A0AAV8UQA3</accession>
<dbReference type="Pfam" id="PF00595">
    <property type="entry name" value="PDZ"/>
    <property type="match status" value="1"/>
</dbReference>
<sequence length="266" mass="28621">MAAFVSSFVVGAGKVGQASVSRDGRRVECTRRVVPKAQFNYNIYQDGAERSKRFVTDGDRAVQVVKPMGLVLEEGQDGMCFVASMDPNGNAASTGQIQVGDIVVAISATFGDEVWSTRGVGLGKIMKGISVRQGDIVTMVLESPMQVADQKKQAANSALNRRAEARERFGEREVLDPNTWGSVGGGRARSPMDDASFVPAPPPMTEGYQELTNNKQTYTPKVSESELQRQIQEEAAQGGGQQDNTILYGSIGFGVGLIVLIWLLSQ</sequence>
<dbReference type="AlphaFoldDB" id="A0AAV8UQA3"/>
<dbReference type="SUPFAM" id="SSF50156">
    <property type="entry name" value="PDZ domain-like"/>
    <property type="match status" value="1"/>
</dbReference>
<comment type="caution">
    <text evidence="4">The sequence shown here is derived from an EMBL/GenBank/DDBJ whole genome shotgun (WGS) entry which is preliminary data.</text>
</comment>
<dbReference type="Gene3D" id="2.30.42.10">
    <property type="match status" value="1"/>
</dbReference>
<proteinExistence type="predicted"/>
<dbReference type="InterPro" id="IPR001478">
    <property type="entry name" value="PDZ"/>
</dbReference>
<dbReference type="Proteomes" id="UP001157974">
    <property type="component" value="Unassembled WGS sequence"/>
</dbReference>
<keyword evidence="2" id="KW-0472">Membrane</keyword>
<dbReference type="InterPro" id="IPR036034">
    <property type="entry name" value="PDZ_sf"/>
</dbReference>